<reference evidence="1" key="2">
    <citation type="journal article" date="2015" name="Fish Shellfish Immunol.">
        <title>Early steps in the European eel (Anguilla anguilla)-Vibrio vulnificus interaction in the gills: Role of the RtxA13 toxin.</title>
        <authorList>
            <person name="Callol A."/>
            <person name="Pajuelo D."/>
            <person name="Ebbesson L."/>
            <person name="Teles M."/>
            <person name="MacKenzie S."/>
            <person name="Amaro C."/>
        </authorList>
    </citation>
    <scope>NUCLEOTIDE SEQUENCE</scope>
</reference>
<dbReference type="EMBL" id="GBXM01093571">
    <property type="protein sequence ID" value="JAH15006.1"/>
    <property type="molecule type" value="Transcribed_RNA"/>
</dbReference>
<protein>
    <submittedName>
        <fullName evidence="1">Uncharacterized protein</fullName>
    </submittedName>
</protein>
<organism evidence="1">
    <name type="scientific">Anguilla anguilla</name>
    <name type="common">European freshwater eel</name>
    <name type="synonym">Muraena anguilla</name>
    <dbReference type="NCBI Taxonomy" id="7936"/>
    <lineage>
        <taxon>Eukaryota</taxon>
        <taxon>Metazoa</taxon>
        <taxon>Chordata</taxon>
        <taxon>Craniata</taxon>
        <taxon>Vertebrata</taxon>
        <taxon>Euteleostomi</taxon>
        <taxon>Actinopterygii</taxon>
        <taxon>Neopterygii</taxon>
        <taxon>Teleostei</taxon>
        <taxon>Anguilliformes</taxon>
        <taxon>Anguillidae</taxon>
        <taxon>Anguilla</taxon>
    </lineage>
</organism>
<accession>A0A0E9QDQ9</accession>
<reference evidence="1" key="1">
    <citation type="submission" date="2014-11" db="EMBL/GenBank/DDBJ databases">
        <authorList>
            <person name="Amaro Gonzalez C."/>
        </authorList>
    </citation>
    <scope>NUCLEOTIDE SEQUENCE</scope>
</reference>
<name>A0A0E9QDQ9_ANGAN</name>
<dbReference type="AlphaFoldDB" id="A0A0E9QDQ9"/>
<evidence type="ECO:0000313" key="1">
    <source>
        <dbReference type="EMBL" id="JAH15006.1"/>
    </source>
</evidence>
<sequence>MSYTAVFLGQHCGLLLSDGKVQYEGGVDSTVDSIKSGCFQSAESNQLNLGNWWTE</sequence>
<proteinExistence type="predicted"/>